<dbReference type="InterPro" id="IPR036291">
    <property type="entry name" value="NAD(P)-bd_dom_sf"/>
</dbReference>
<evidence type="ECO:0000313" key="2">
    <source>
        <dbReference type="EMBL" id="WKN34877.1"/>
    </source>
</evidence>
<dbReference type="SUPFAM" id="SSF50129">
    <property type="entry name" value="GroES-like"/>
    <property type="match status" value="1"/>
</dbReference>
<dbReference type="CDD" id="cd08267">
    <property type="entry name" value="MDR1"/>
    <property type="match status" value="1"/>
</dbReference>
<dbReference type="InterPro" id="IPR020843">
    <property type="entry name" value="ER"/>
</dbReference>
<gene>
    <name evidence="2" type="ORF">K4G66_21110</name>
</gene>
<feature type="domain" description="Enoyl reductase (ER)" evidence="1">
    <location>
        <begin position="10"/>
        <end position="312"/>
    </location>
</feature>
<dbReference type="Pfam" id="PF08240">
    <property type="entry name" value="ADH_N"/>
    <property type="match status" value="1"/>
</dbReference>
<evidence type="ECO:0000259" key="1">
    <source>
        <dbReference type="SMART" id="SM00829"/>
    </source>
</evidence>
<dbReference type="GO" id="GO:0016491">
    <property type="term" value="F:oxidoreductase activity"/>
    <property type="evidence" value="ECO:0007669"/>
    <property type="project" value="InterPro"/>
</dbReference>
<accession>A0AA49GIL1</accession>
<dbReference type="SMART" id="SM00829">
    <property type="entry name" value="PKS_ER"/>
    <property type="match status" value="1"/>
</dbReference>
<name>A0AA49GIL1_9BACT</name>
<dbReference type="InterPro" id="IPR011032">
    <property type="entry name" value="GroES-like_sf"/>
</dbReference>
<sequence length="323" mass="35289">MNAFTITQYGTPEVFHAHKLSTPLIGPKEVLIKVIASGLNPMDFKVRRGDMKKVVPIKFPKILGADIAGIVSGVGSEVTDLQPNDEVYAMLPTPQWGGYGEYVTVKAKYLAKKPTNLSFEEAASFPVAGLTAWQALRKKAKIYHNSRVLINSASGGVGTFAVQIAKAARADITAVCSAKNFNLVKDLGANEVIDYNSQDFTQLPYQYDVIFDVIGNRSFSECKSILTHNGVYITTTPALPEVVSSVLTKVGSKKSKIITVKPRKEDLYQLAQYAEAGMIKPVIEKVYNASERELVEAHQRMESGHTVGKLVMAMNFPDADKAD</sequence>
<dbReference type="AlphaFoldDB" id="A0AA49GIL1"/>
<protein>
    <submittedName>
        <fullName evidence="2">NAD(P)-dependent alcohol dehydrogenase</fullName>
    </submittedName>
</protein>
<dbReference type="PANTHER" id="PTHR44013">
    <property type="entry name" value="ZINC-TYPE ALCOHOL DEHYDROGENASE-LIKE PROTEIN C16A3.02C"/>
    <property type="match status" value="1"/>
</dbReference>
<reference evidence="2" key="1">
    <citation type="journal article" date="2023" name="Comput. Struct. Biotechnol. J.">
        <title>Discovery of a novel marine Bacteroidetes with a rich repertoire of carbohydrate-active enzymes.</title>
        <authorList>
            <person name="Chen B."/>
            <person name="Liu G."/>
            <person name="Chen Q."/>
            <person name="Wang H."/>
            <person name="Liu L."/>
            <person name="Tang K."/>
        </authorList>
    </citation>
    <scope>NUCLEOTIDE SEQUENCE</scope>
    <source>
        <strain evidence="2">TK19036</strain>
    </source>
</reference>
<dbReference type="Gene3D" id="3.90.180.10">
    <property type="entry name" value="Medium-chain alcohol dehydrogenases, catalytic domain"/>
    <property type="match status" value="1"/>
</dbReference>
<reference evidence="2" key="2">
    <citation type="journal article" date="2024" name="Antonie Van Leeuwenhoek">
        <title>Roseihalotalea indica gen. nov., sp. nov., a halophilic Bacteroidetes from mesopelagic Southwest Indian Ocean with higher carbohydrate metabolic potential.</title>
        <authorList>
            <person name="Chen B."/>
            <person name="Zhang M."/>
            <person name="Lin D."/>
            <person name="Ye J."/>
            <person name="Tang K."/>
        </authorList>
    </citation>
    <scope>NUCLEOTIDE SEQUENCE</scope>
    <source>
        <strain evidence="2">TK19036</strain>
    </source>
</reference>
<organism evidence="2">
    <name type="scientific">Roseihalotalea indica</name>
    <dbReference type="NCBI Taxonomy" id="2867963"/>
    <lineage>
        <taxon>Bacteria</taxon>
        <taxon>Pseudomonadati</taxon>
        <taxon>Bacteroidota</taxon>
        <taxon>Cytophagia</taxon>
        <taxon>Cytophagales</taxon>
        <taxon>Catalimonadaceae</taxon>
        <taxon>Roseihalotalea</taxon>
    </lineage>
</organism>
<dbReference type="SUPFAM" id="SSF51735">
    <property type="entry name" value="NAD(P)-binding Rossmann-fold domains"/>
    <property type="match status" value="1"/>
</dbReference>
<dbReference type="Gene3D" id="3.40.50.720">
    <property type="entry name" value="NAD(P)-binding Rossmann-like Domain"/>
    <property type="match status" value="1"/>
</dbReference>
<proteinExistence type="predicted"/>
<dbReference type="PANTHER" id="PTHR44013:SF1">
    <property type="entry name" value="ZINC-TYPE ALCOHOL DEHYDROGENASE-LIKE PROTEIN C16A3.02C"/>
    <property type="match status" value="1"/>
</dbReference>
<dbReference type="InterPro" id="IPR052733">
    <property type="entry name" value="Chloroplast_QOR"/>
</dbReference>
<dbReference type="Pfam" id="PF13602">
    <property type="entry name" value="ADH_zinc_N_2"/>
    <property type="match status" value="1"/>
</dbReference>
<dbReference type="EMBL" id="CP120682">
    <property type="protein sequence ID" value="WKN34877.1"/>
    <property type="molecule type" value="Genomic_DNA"/>
</dbReference>
<dbReference type="InterPro" id="IPR013154">
    <property type="entry name" value="ADH-like_N"/>
</dbReference>